<gene>
    <name evidence="3" type="ORF">INT43_003929</name>
</gene>
<evidence type="ECO:0000313" key="3">
    <source>
        <dbReference type="EMBL" id="KAG2180141.1"/>
    </source>
</evidence>
<dbReference type="PANTHER" id="PTHR31013:SF2">
    <property type="entry name" value="THAUMATIN-LIKE PROTEIN"/>
    <property type="match status" value="1"/>
</dbReference>
<name>A0A8H7UC43_MORIS</name>
<dbReference type="Proteomes" id="UP000654370">
    <property type="component" value="Unassembled WGS sequence"/>
</dbReference>
<dbReference type="Gene3D" id="2.60.110.10">
    <property type="entry name" value="Thaumatin"/>
    <property type="match status" value="1"/>
</dbReference>
<keyword evidence="2" id="KW-0732">Signal</keyword>
<dbReference type="AlphaFoldDB" id="A0A8H7UC43"/>
<keyword evidence="4" id="KW-1185">Reference proteome</keyword>
<keyword evidence="1" id="KW-1015">Disulfide bond</keyword>
<comment type="caution">
    <text evidence="3">The sequence shown here is derived from an EMBL/GenBank/DDBJ whole genome shotgun (WGS) entry which is preliminary data.</text>
</comment>
<organism evidence="3 4">
    <name type="scientific">Mortierella isabellina</name>
    <name type="common">Filamentous fungus</name>
    <name type="synonym">Umbelopsis isabellina</name>
    <dbReference type="NCBI Taxonomy" id="91625"/>
    <lineage>
        <taxon>Eukaryota</taxon>
        <taxon>Fungi</taxon>
        <taxon>Fungi incertae sedis</taxon>
        <taxon>Mucoromycota</taxon>
        <taxon>Mucoromycotina</taxon>
        <taxon>Umbelopsidomycetes</taxon>
        <taxon>Umbelopsidales</taxon>
        <taxon>Umbelopsidaceae</taxon>
        <taxon>Umbelopsis</taxon>
    </lineage>
</organism>
<dbReference type="OrthoDB" id="430315at2759"/>
<dbReference type="InterPro" id="IPR001938">
    <property type="entry name" value="Thaumatin"/>
</dbReference>
<dbReference type="PIRSF" id="PIRSF002703">
    <property type="entry name" value="Thaumatin"/>
    <property type="match status" value="1"/>
</dbReference>
<dbReference type="EMBL" id="JAEPQZ010000006">
    <property type="protein sequence ID" value="KAG2180141.1"/>
    <property type="molecule type" value="Genomic_DNA"/>
</dbReference>
<protein>
    <recommendedName>
        <fullName evidence="5">Osmotin thaumatin-like protein</fullName>
    </recommendedName>
</protein>
<reference evidence="3" key="1">
    <citation type="submission" date="2020-12" db="EMBL/GenBank/DDBJ databases">
        <title>Metabolic potential, ecology and presence of endohyphal bacteria is reflected in genomic diversity of Mucoromycotina.</title>
        <authorList>
            <person name="Muszewska A."/>
            <person name="Okrasinska A."/>
            <person name="Steczkiewicz K."/>
            <person name="Drgas O."/>
            <person name="Orlowska M."/>
            <person name="Perlinska-Lenart U."/>
            <person name="Aleksandrzak-Piekarczyk T."/>
            <person name="Szatraj K."/>
            <person name="Zielenkiewicz U."/>
            <person name="Pilsyk S."/>
            <person name="Malc E."/>
            <person name="Mieczkowski P."/>
            <person name="Kruszewska J.S."/>
            <person name="Biernat P."/>
            <person name="Pawlowska J."/>
        </authorList>
    </citation>
    <scope>NUCLEOTIDE SEQUENCE</scope>
    <source>
        <strain evidence="3">WA0000067209</strain>
    </source>
</reference>
<feature type="chain" id="PRO_5034456113" description="Osmotin thaumatin-like protein" evidence="2">
    <location>
        <begin position="20"/>
        <end position="236"/>
    </location>
</feature>
<dbReference type="PRINTS" id="PR00347">
    <property type="entry name" value="THAUMATIN"/>
</dbReference>
<feature type="disulfide bond" evidence="1">
    <location>
        <begin position="175"/>
        <end position="184"/>
    </location>
</feature>
<feature type="disulfide bond" evidence="1">
    <location>
        <begin position="156"/>
        <end position="171"/>
    </location>
</feature>
<feature type="signal peptide" evidence="2">
    <location>
        <begin position="1"/>
        <end position="19"/>
    </location>
</feature>
<dbReference type="InterPro" id="IPR037176">
    <property type="entry name" value="Osmotin/thaumatin-like_sf"/>
</dbReference>
<proteinExistence type="predicted"/>
<dbReference type="PROSITE" id="PS51367">
    <property type="entry name" value="THAUMATIN_2"/>
    <property type="match status" value="1"/>
</dbReference>
<feature type="disulfide bond" evidence="1">
    <location>
        <begin position="37"/>
        <end position="235"/>
    </location>
</feature>
<accession>A0A8H7UC43</accession>
<evidence type="ECO:0000256" key="2">
    <source>
        <dbReference type="SAM" id="SignalP"/>
    </source>
</evidence>
<dbReference type="SUPFAM" id="SSF49870">
    <property type="entry name" value="Osmotin, thaumatin-like protein"/>
    <property type="match status" value="1"/>
</dbReference>
<sequence>MLNIIKLSALAALTGMTLAAPLQSRDSGKTITVKNNCKNTMTVGWLTNGQSNDHTTLFDLSAGATQSISPPGSNWGGRVWGRDQCSHSDMTHCGTSGAVSPASLAEFLFNGSGGQDYYDVSLVDGYNIPISISPDGKSATSKYQCGSPQAANLPSCPSANQVVVNGQNVGCKSSCSLTGSAQDCCTGAYNTPDKCSINSFAQQVKNANPDAYSYAYDDQTSTYSCNPTGYTVTLCA</sequence>
<evidence type="ECO:0000313" key="4">
    <source>
        <dbReference type="Proteomes" id="UP000654370"/>
    </source>
</evidence>
<feature type="disulfide bond" evidence="1">
    <location>
        <begin position="185"/>
        <end position="195"/>
    </location>
</feature>
<evidence type="ECO:0000256" key="1">
    <source>
        <dbReference type="PIRSR" id="PIRSR002703-1"/>
    </source>
</evidence>
<evidence type="ECO:0008006" key="5">
    <source>
        <dbReference type="Google" id="ProtNLM"/>
    </source>
</evidence>
<dbReference type="SMART" id="SM00205">
    <property type="entry name" value="THN"/>
    <property type="match status" value="1"/>
</dbReference>
<dbReference type="PANTHER" id="PTHR31013">
    <property type="entry name" value="THAUMATIN FAMILY PROTEIN-RELATED"/>
    <property type="match status" value="1"/>
</dbReference>
<dbReference type="Pfam" id="PF00314">
    <property type="entry name" value="Thaumatin"/>
    <property type="match status" value="1"/>
</dbReference>